<name>A0ABR2YLK4_9CHLO</name>
<evidence type="ECO:0000313" key="4">
    <source>
        <dbReference type="Proteomes" id="UP001491310"/>
    </source>
</evidence>
<evidence type="ECO:0000313" key="3">
    <source>
        <dbReference type="EMBL" id="KAK9907336.1"/>
    </source>
</evidence>
<evidence type="ECO:0000259" key="2">
    <source>
        <dbReference type="PROSITE" id="PS50030"/>
    </source>
</evidence>
<evidence type="ECO:0000256" key="1">
    <source>
        <dbReference type="SAM" id="MobiDB-lite"/>
    </source>
</evidence>
<dbReference type="InterPro" id="IPR009060">
    <property type="entry name" value="UBA-like_sf"/>
</dbReference>
<feature type="compositionally biased region" description="Basic residues" evidence="1">
    <location>
        <begin position="264"/>
        <end position="280"/>
    </location>
</feature>
<gene>
    <name evidence="3" type="ORF">WJX75_001686</name>
</gene>
<dbReference type="SMART" id="SM00165">
    <property type="entry name" value="UBA"/>
    <property type="match status" value="1"/>
</dbReference>
<dbReference type="InterPro" id="IPR015940">
    <property type="entry name" value="UBA"/>
</dbReference>
<dbReference type="Proteomes" id="UP001491310">
    <property type="component" value="Unassembled WGS sequence"/>
</dbReference>
<proteinExistence type="predicted"/>
<keyword evidence="4" id="KW-1185">Reference proteome</keyword>
<dbReference type="SUPFAM" id="SSF46934">
    <property type="entry name" value="UBA-like"/>
    <property type="match status" value="1"/>
</dbReference>
<dbReference type="Pfam" id="PF00627">
    <property type="entry name" value="UBA"/>
    <property type="match status" value="1"/>
</dbReference>
<feature type="domain" description="UBA" evidence="2">
    <location>
        <begin position="328"/>
        <end position="372"/>
    </location>
</feature>
<feature type="region of interest" description="Disordered" evidence="1">
    <location>
        <begin position="216"/>
        <end position="314"/>
    </location>
</feature>
<feature type="compositionally biased region" description="Basic and acidic residues" evidence="1">
    <location>
        <begin position="281"/>
        <end position="297"/>
    </location>
</feature>
<dbReference type="Gene3D" id="1.10.8.10">
    <property type="entry name" value="DNA helicase RuvA subunit, C-terminal domain"/>
    <property type="match status" value="1"/>
</dbReference>
<dbReference type="PROSITE" id="PS50030">
    <property type="entry name" value="UBA"/>
    <property type="match status" value="1"/>
</dbReference>
<dbReference type="PANTHER" id="PTHR41733">
    <property type="entry name" value="UBIQUITIN-ASSOCIATED/TRANSLATION ELONGATION FACTOR EF1B, N-TERMINAL, EUKARYOTE"/>
    <property type="match status" value="1"/>
</dbReference>
<sequence length="374" mass="40398">MATAPLAERPEKRGPKLGDAASLWNFTPSPGWTKEEAAILKLCLMKYGIGRWVQILETGLFPGKLIQQLNGQTQRLLGQQSLSAYTGLQVDVDRIRGDNEQKKDVERKCGLIIWSGPNPTKKMKDEWQAEAKARYGLLPEQLAEVEAQLEELIASVDRSKGNGLASGHVPLIDLIEAPLDALSREQKLLLLKRLRSKLASLVAALTAKQAGAPITKVHGTPVKRRRSLGTSAEGGPLPSEEQTVPGTAANEAKGVASGSNGRGAAKKKSAAKTGAKRRARVPKEQQQEHLDGADDRGSKRRSRGRGKVWDDPDGDFMDVDDATGVLADAEQTALHADIASLQGMGFSKAKAKEALEECNYSMDLAIEWLVSNCV</sequence>
<comment type="caution">
    <text evidence="3">The sequence shown here is derived from an EMBL/GenBank/DDBJ whole genome shotgun (WGS) entry which is preliminary data.</text>
</comment>
<organism evidence="3 4">
    <name type="scientific">Coccomyxa subellipsoidea</name>
    <dbReference type="NCBI Taxonomy" id="248742"/>
    <lineage>
        <taxon>Eukaryota</taxon>
        <taxon>Viridiplantae</taxon>
        <taxon>Chlorophyta</taxon>
        <taxon>core chlorophytes</taxon>
        <taxon>Trebouxiophyceae</taxon>
        <taxon>Trebouxiophyceae incertae sedis</taxon>
        <taxon>Coccomyxaceae</taxon>
        <taxon>Coccomyxa</taxon>
    </lineage>
</organism>
<accession>A0ABR2YLK4</accession>
<reference evidence="3 4" key="1">
    <citation type="journal article" date="2024" name="Nat. Commun.">
        <title>Phylogenomics reveals the evolutionary origins of lichenization in chlorophyte algae.</title>
        <authorList>
            <person name="Puginier C."/>
            <person name="Libourel C."/>
            <person name="Otte J."/>
            <person name="Skaloud P."/>
            <person name="Haon M."/>
            <person name="Grisel S."/>
            <person name="Petersen M."/>
            <person name="Berrin J.G."/>
            <person name="Delaux P.M."/>
            <person name="Dal Grande F."/>
            <person name="Keller J."/>
        </authorList>
    </citation>
    <scope>NUCLEOTIDE SEQUENCE [LARGE SCALE GENOMIC DNA]</scope>
    <source>
        <strain evidence="3 4">SAG 216-7</strain>
    </source>
</reference>
<dbReference type="EMBL" id="JALJOT010000009">
    <property type="protein sequence ID" value="KAK9907336.1"/>
    <property type="molecule type" value="Genomic_DNA"/>
</dbReference>
<dbReference type="PANTHER" id="PTHR41733:SF1">
    <property type="entry name" value="CHROMOSOME UNDETERMINED SCAFFOLD_30, WHOLE GENOME SHOTGUN SEQUENCE"/>
    <property type="match status" value="1"/>
</dbReference>
<protein>
    <recommendedName>
        <fullName evidence="2">UBA domain-containing protein</fullName>
    </recommendedName>
</protein>